<evidence type="ECO:0000256" key="7">
    <source>
        <dbReference type="ARBA" id="ARBA00023136"/>
    </source>
</evidence>
<protein>
    <submittedName>
        <fullName evidence="10">Uncharacterized protein</fullName>
    </submittedName>
</protein>
<evidence type="ECO:0000256" key="4">
    <source>
        <dbReference type="ARBA" id="ARBA00022692"/>
    </source>
</evidence>
<evidence type="ECO:0000256" key="2">
    <source>
        <dbReference type="ARBA" id="ARBA00022448"/>
    </source>
</evidence>
<evidence type="ECO:0000256" key="1">
    <source>
        <dbReference type="ARBA" id="ARBA00004651"/>
    </source>
</evidence>
<feature type="transmembrane region" description="Helical" evidence="9">
    <location>
        <begin position="99"/>
        <end position="118"/>
    </location>
</feature>
<dbReference type="EMBL" id="SDIL01000009">
    <property type="protein sequence ID" value="RXK41349.1"/>
    <property type="molecule type" value="Genomic_DNA"/>
</dbReference>
<keyword evidence="11" id="KW-1185">Reference proteome</keyword>
<evidence type="ECO:0000256" key="3">
    <source>
        <dbReference type="ARBA" id="ARBA00022475"/>
    </source>
</evidence>
<dbReference type="VEuPathDB" id="FungiDB:TREMEDRAFT_62738"/>
<keyword evidence="6" id="KW-0406">Ion transport</keyword>
<comment type="caution">
    <text evidence="10">The sequence shown here is derived from an EMBL/GenBank/DDBJ whole genome shotgun (WGS) entry which is preliminary data.</text>
</comment>
<evidence type="ECO:0000256" key="8">
    <source>
        <dbReference type="SAM" id="MobiDB-lite"/>
    </source>
</evidence>
<feature type="region of interest" description="Disordered" evidence="8">
    <location>
        <begin position="190"/>
        <end position="226"/>
    </location>
</feature>
<keyword evidence="5 9" id="KW-1133">Transmembrane helix</keyword>
<dbReference type="Pfam" id="PF25539">
    <property type="entry name" value="Bestrophin_2"/>
    <property type="match status" value="1"/>
</dbReference>
<evidence type="ECO:0000313" key="10">
    <source>
        <dbReference type="EMBL" id="RXK41349.1"/>
    </source>
</evidence>
<reference evidence="10 11" key="1">
    <citation type="submission" date="2016-06" db="EMBL/GenBank/DDBJ databases">
        <title>Evolution of pathogenesis and genome organization in the Tremellales.</title>
        <authorList>
            <person name="Cuomo C."/>
            <person name="Litvintseva A."/>
            <person name="Heitman J."/>
            <person name="Chen Y."/>
            <person name="Sun S."/>
            <person name="Springer D."/>
            <person name="Dromer F."/>
            <person name="Young S."/>
            <person name="Zeng Q."/>
            <person name="Chapman S."/>
            <person name="Gujja S."/>
            <person name="Saif S."/>
            <person name="Birren B."/>
        </authorList>
    </citation>
    <scope>NUCLEOTIDE SEQUENCE [LARGE SCALE GENOMIC DNA]</scope>
    <source>
        <strain evidence="10 11">ATCC 28783</strain>
    </source>
</reference>
<gene>
    <name evidence="10" type="ORF">M231_01254</name>
</gene>
<dbReference type="GO" id="GO:0005254">
    <property type="term" value="F:chloride channel activity"/>
    <property type="evidence" value="ECO:0007669"/>
    <property type="project" value="InterPro"/>
</dbReference>
<dbReference type="InterPro" id="IPR044669">
    <property type="entry name" value="YneE/VCCN1/2-like"/>
</dbReference>
<organism evidence="10 11">
    <name type="scientific">Tremella mesenterica</name>
    <name type="common">Jelly fungus</name>
    <dbReference type="NCBI Taxonomy" id="5217"/>
    <lineage>
        <taxon>Eukaryota</taxon>
        <taxon>Fungi</taxon>
        <taxon>Dikarya</taxon>
        <taxon>Basidiomycota</taxon>
        <taxon>Agaricomycotina</taxon>
        <taxon>Tremellomycetes</taxon>
        <taxon>Tremellales</taxon>
        <taxon>Tremellaceae</taxon>
        <taxon>Tremella</taxon>
    </lineage>
</organism>
<evidence type="ECO:0000256" key="5">
    <source>
        <dbReference type="ARBA" id="ARBA00022989"/>
    </source>
</evidence>
<proteinExistence type="predicted"/>
<sequence>MGPEGNHDTSPLPHLSEVDTEVAQEILTWLSHYITKLSSRDHISTPIQTLLFKSLSNLQTALTSLHQSAVPTTPSPYTFQLKLSIWAYLAFLPFQLYPGLGWGIIPVEFVVSVVYLGFMRVGIKIDSPFVAGKGGINLNELVAQTEKQLEKATGVNIASPFQILNLAPPTLPSGFGMTAEPRNAMELNEKISGSRSGSGSSIPSLPTLPVLQDIPRDLSQQAGDHV</sequence>
<keyword evidence="7 9" id="KW-0472">Membrane</keyword>
<dbReference type="Proteomes" id="UP000289152">
    <property type="component" value="Unassembled WGS sequence"/>
</dbReference>
<dbReference type="AlphaFoldDB" id="A0A4Q1BTF0"/>
<comment type="subcellular location">
    <subcellularLocation>
        <location evidence="1">Cell membrane</location>
        <topology evidence="1">Multi-pass membrane protein</topology>
    </subcellularLocation>
</comment>
<dbReference type="PANTHER" id="PTHR33281:SF19">
    <property type="entry name" value="VOLTAGE-DEPENDENT ANION CHANNEL-FORMING PROTEIN YNEE"/>
    <property type="match status" value="1"/>
</dbReference>
<dbReference type="GO" id="GO:0005886">
    <property type="term" value="C:plasma membrane"/>
    <property type="evidence" value="ECO:0007669"/>
    <property type="project" value="UniProtKB-SubCell"/>
</dbReference>
<keyword evidence="2" id="KW-0813">Transport</keyword>
<accession>A0A4Q1BTF0</accession>
<dbReference type="PANTHER" id="PTHR33281">
    <property type="entry name" value="UPF0187 PROTEIN YNEE"/>
    <property type="match status" value="1"/>
</dbReference>
<evidence type="ECO:0000256" key="6">
    <source>
        <dbReference type="ARBA" id="ARBA00023065"/>
    </source>
</evidence>
<keyword evidence="4 9" id="KW-0812">Transmembrane</keyword>
<name>A0A4Q1BTF0_TREME</name>
<dbReference type="OrthoDB" id="1368at2759"/>
<dbReference type="InParanoid" id="A0A4Q1BTF0"/>
<evidence type="ECO:0000256" key="9">
    <source>
        <dbReference type="SAM" id="Phobius"/>
    </source>
</evidence>
<keyword evidence="3" id="KW-1003">Cell membrane</keyword>
<evidence type="ECO:0000313" key="11">
    <source>
        <dbReference type="Proteomes" id="UP000289152"/>
    </source>
</evidence>